<name>A0ABR7US18_9FLAO</name>
<keyword evidence="9" id="KW-1185">Reference proteome</keyword>
<comment type="similarity">
    <text evidence="2">Belongs to the biopterin-dependent aromatic amino acid hydroxylase family.</text>
</comment>
<dbReference type="InterPro" id="IPR018301">
    <property type="entry name" value="ArAA_hydroxylase_Fe/CU_BS"/>
</dbReference>
<dbReference type="Gene3D" id="1.10.800.10">
    <property type="entry name" value="Aromatic amino acid hydroxylase"/>
    <property type="match status" value="1"/>
</dbReference>
<evidence type="ECO:0000256" key="6">
    <source>
        <dbReference type="ARBA" id="ARBA00023033"/>
    </source>
</evidence>
<evidence type="ECO:0000256" key="1">
    <source>
        <dbReference type="ARBA" id="ARBA00001954"/>
    </source>
</evidence>
<dbReference type="PANTHER" id="PTHR11473">
    <property type="entry name" value="AROMATIC AMINO ACID HYDROXYLASE"/>
    <property type="match status" value="1"/>
</dbReference>
<organism evidence="8 9">
    <name type="scientific">Flavobacterium pokkalii</name>
    <dbReference type="NCBI Taxonomy" id="1940408"/>
    <lineage>
        <taxon>Bacteria</taxon>
        <taxon>Pseudomonadati</taxon>
        <taxon>Bacteroidota</taxon>
        <taxon>Flavobacteriia</taxon>
        <taxon>Flavobacteriales</taxon>
        <taxon>Flavobacteriaceae</taxon>
        <taxon>Flavobacterium</taxon>
    </lineage>
</organism>
<dbReference type="RefSeq" id="WP_188220729.1">
    <property type="nucleotide sequence ID" value="NZ_NASZ01000014.1"/>
</dbReference>
<evidence type="ECO:0000256" key="4">
    <source>
        <dbReference type="ARBA" id="ARBA00023002"/>
    </source>
</evidence>
<dbReference type="NCBIfam" id="NF008877">
    <property type="entry name" value="PRK11913.1-2"/>
    <property type="match status" value="1"/>
</dbReference>
<keyword evidence="4" id="KW-0560">Oxidoreductase</keyword>
<comment type="cofactor">
    <cofactor evidence="1">
        <name>Fe(2+)</name>
        <dbReference type="ChEBI" id="CHEBI:29033"/>
    </cofactor>
</comment>
<keyword evidence="5" id="KW-0408">Iron</keyword>
<keyword evidence="6" id="KW-0503">Monooxygenase</keyword>
<protein>
    <submittedName>
        <fullName evidence="8">Phenylalanine 4-monooxygenase</fullName>
    </submittedName>
</protein>
<dbReference type="InterPro" id="IPR036951">
    <property type="entry name" value="ArAA_hydroxylase_sf"/>
</dbReference>
<dbReference type="PRINTS" id="PR00372">
    <property type="entry name" value="FYWHYDRXLASE"/>
</dbReference>
<evidence type="ECO:0000256" key="2">
    <source>
        <dbReference type="ARBA" id="ARBA00009712"/>
    </source>
</evidence>
<evidence type="ECO:0000256" key="3">
    <source>
        <dbReference type="ARBA" id="ARBA00022723"/>
    </source>
</evidence>
<dbReference type="PROSITE" id="PS00367">
    <property type="entry name" value="BH4_AAA_HYDROXYL_1"/>
    <property type="match status" value="1"/>
</dbReference>
<evidence type="ECO:0000313" key="8">
    <source>
        <dbReference type="EMBL" id="MBD0725458.1"/>
    </source>
</evidence>
<accession>A0ABR7US18</accession>
<comment type="caution">
    <text evidence="8">The sequence shown here is derived from an EMBL/GenBank/DDBJ whole genome shotgun (WGS) entry which is preliminary data.</text>
</comment>
<evidence type="ECO:0000256" key="5">
    <source>
        <dbReference type="ARBA" id="ARBA00023004"/>
    </source>
</evidence>
<dbReference type="InterPro" id="IPR019774">
    <property type="entry name" value="Aromatic-AA_hydroxylase_C"/>
</dbReference>
<dbReference type="InterPro" id="IPR036329">
    <property type="entry name" value="Aro-AA_hydroxylase_C_sf"/>
</dbReference>
<feature type="domain" description="Biopterin-dependent aromatic amino acid hydroxylase family profile" evidence="7">
    <location>
        <begin position="1"/>
        <end position="235"/>
    </location>
</feature>
<gene>
    <name evidence="8" type="ORF">B6A10_09735</name>
</gene>
<dbReference type="PANTHER" id="PTHR11473:SF24">
    <property type="entry name" value="PHENYLALANINE-4-HYDROXYLASE"/>
    <property type="match status" value="1"/>
</dbReference>
<dbReference type="InterPro" id="IPR001273">
    <property type="entry name" value="ArAA_hydroxylase"/>
</dbReference>
<reference evidence="8 9" key="1">
    <citation type="journal article" date="2020" name="Microbiol. Res.">
        <title>Flavobacterium pokkalii sp. nov., a novel plant growth promoting native rhizobacteria isolated from pokkali rice grown in coastal saline affected agricultural regions of southern India, Kerala.</title>
        <authorList>
            <person name="Menon R.R."/>
            <person name="Kumari S."/>
            <person name="Viver T."/>
            <person name="Rameshkumar N."/>
        </authorList>
    </citation>
    <scope>NUCLEOTIDE SEQUENCE [LARGE SCALE GENOMIC DNA]</scope>
    <source>
        <strain evidence="8 9">L1I52</strain>
    </source>
</reference>
<proteinExistence type="inferred from homology"/>
<keyword evidence="3" id="KW-0479">Metal-binding</keyword>
<dbReference type="SUPFAM" id="SSF56534">
    <property type="entry name" value="Aromatic aminoacid monoxygenases, catalytic and oligomerization domains"/>
    <property type="match status" value="1"/>
</dbReference>
<dbReference type="Pfam" id="PF00351">
    <property type="entry name" value="Biopterin_H"/>
    <property type="match status" value="1"/>
</dbReference>
<dbReference type="PROSITE" id="PS51410">
    <property type="entry name" value="BH4_AAA_HYDROXYL_2"/>
    <property type="match status" value="1"/>
</dbReference>
<evidence type="ECO:0000313" key="9">
    <source>
        <dbReference type="Proteomes" id="UP000661715"/>
    </source>
</evidence>
<evidence type="ECO:0000259" key="7">
    <source>
        <dbReference type="PROSITE" id="PS51410"/>
    </source>
</evidence>
<dbReference type="EMBL" id="NASZ01000014">
    <property type="protein sequence ID" value="MBD0725458.1"/>
    <property type="molecule type" value="Genomic_DNA"/>
</dbReference>
<dbReference type="Proteomes" id="UP000661715">
    <property type="component" value="Unassembled WGS sequence"/>
</dbReference>
<sequence length="235" mass="27508">MNRLKQVYSAYTEEDFQVWKLLFDRQLANLQDKACAEYLQGLKLLQPVLNADAIPEFGALNKLLKELSGWTIEVVPGLIPVNEFFEMLSQKKFPSSTWLRKRDQLDYLEEPDMFHDIFGHIPQLVHPDYSNFMQKFGEIGYKNHSDKEKVIRLQRLYWFTIEFGLIETTSGVRIYGAGITSSEKETKHIFLDSIIVKAYDKETIMQTDYIISDIQKVYFKIDSFSNLYDSLLTEC</sequence>